<organism evidence="1 2">
    <name type="scientific">Pedobacter yonginense</name>
    <dbReference type="NCBI Taxonomy" id="651869"/>
    <lineage>
        <taxon>Bacteria</taxon>
        <taxon>Pseudomonadati</taxon>
        <taxon>Bacteroidota</taxon>
        <taxon>Sphingobacteriia</taxon>
        <taxon>Sphingobacteriales</taxon>
        <taxon>Sphingobacteriaceae</taxon>
        <taxon>Pedobacter</taxon>
    </lineage>
</organism>
<dbReference type="EMBL" id="QGNZ01000001">
    <property type="protein sequence ID" value="PWS28717.1"/>
    <property type="molecule type" value="Genomic_DNA"/>
</dbReference>
<dbReference type="Proteomes" id="UP000245379">
    <property type="component" value="Unassembled WGS sequence"/>
</dbReference>
<evidence type="ECO:0000313" key="2">
    <source>
        <dbReference type="Proteomes" id="UP000245379"/>
    </source>
</evidence>
<gene>
    <name evidence="1" type="ORF">DHW03_02410</name>
</gene>
<accession>A0A317ERH8</accession>
<name>A0A317ERH8_9SPHI</name>
<keyword evidence="2" id="KW-1185">Reference proteome</keyword>
<dbReference type="RefSeq" id="WP_109924147.1">
    <property type="nucleotide sequence ID" value="NZ_QGNZ01000001.1"/>
</dbReference>
<sequence length="82" mass="9771">MEHLAQAIEQETRKRLYERNEALMFSLRNYISFAKSDLEAKVEFDCERAIETFQQKVEEFKQLLQNTHSEVKAEMLSRKSSI</sequence>
<protein>
    <submittedName>
        <fullName evidence="1">Uncharacterized protein</fullName>
    </submittedName>
</protein>
<dbReference type="OrthoDB" id="9852256at2"/>
<comment type="caution">
    <text evidence="1">The sequence shown here is derived from an EMBL/GenBank/DDBJ whole genome shotgun (WGS) entry which is preliminary data.</text>
</comment>
<evidence type="ECO:0000313" key="1">
    <source>
        <dbReference type="EMBL" id="PWS28717.1"/>
    </source>
</evidence>
<reference evidence="1 2" key="1">
    <citation type="submission" date="2018-05" db="EMBL/GenBank/DDBJ databases">
        <title>Pedobacter paludis sp. nov., isolated from wetland soil.</title>
        <authorList>
            <person name="Zhang Y."/>
            <person name="Wang G."/>
        </authorList>
    </citation>
    <scope>NUCLEOTIDE SEQUENCE [LARGE SCALE GENOMIC DNA]</scope>
    <source>
        <strain evidence="1 2">KCTC22721</strain>
    </source>
</reference>
<proteinExistence type="predicted"/>
<dbReference type="AlphaFoldDB" id="A0A317ERH8"/>